<keyword evidence="13" id="KW-1185">Reference proteome</keyword>
<dbReference type="AlphaFoldDB" id="A0A2M9R4J0"/>
<evidence type="ECO:0000313" key="12">
    <source>
        <dbReference type="EMBL" id="PJR03784.1"/>
    </source>
</evidence>
<evidence type="ECO:0000256" key="3">
    <source>
        <dbReference type="ARBA" id="ARBA00022475"/>
    </source>
</evidence>
<name>A0A2M9R4J0_9FLAO</name>
<dbReference type="InterPro" id="IPR002550">
    <property type="entry name" value="CNNM"/>
</dbReference>
<evidence type="ECO:0000256" key="6">
    <source>
        <dbReference type="ARBA" id="ARBA00022989"/>
    </source>
</evidence>
<comment type="similarity">
    <text evidence="2">Belongs to the UPF0053 family.</text>
</comment>
<dbReference type="Gene3D" id="3.10.580.10">
    <property type="entry name" value="CBS-domain"/>
    <property type="match status" value="1"/>
</dbReference>
<dbReference type="PANTHER" id="PTHR22777:SF32">
    <property type="entry name" value="UPF0053 INNER MEMBRANE PROTEIN YFJD"/>
    <property type="match status" value="1"/>
</dbReference>
<evidence type="ECO:0000256" key="8">
    <source>
        <dbReference type="ARBA" id="ARBA00023136"/>
    </source>
</evidence>
<dbReference type="InterPro" id="IPR019862">
    <property type="entry name" value="Motility-assoc_prot_GldE"/>
</dbReference>
<organism evidence="12 13">
    <name type="scientific">Avrilella dinanensis</name>
    <dbReference type="NCBI Taxonomy" id="2008672"/>
    <lineage>
        <taxon>Bacteria</taxon>
        <taxon>Pseudomonadati</taxon>
        <taxon>Bacteroidota</taxon>
        <taxon>Flavobacteriia</taxon>
        <taxon>Flavobacteriales</taxon>
        <taxon>Flavobacteriaceae</taxon>
        <taxon>Avrilella</taxon>
    </lineage>
</organism>
<keyword evidence="5" id="KW-0677">Repeat</keyword>
<dbReference type="NCBIfam" id="TIGR03520">
    <property type="entry name" value="GldE"/>
    <property type="match status" value="1"/>
</dbReference>
<dbReference type="SUPFAM" id="SSF56176">
    <property type="entry name" value="FAD-binding/transporter-associated domain-like"/>
    <property type="match status" value="1"/>
</dbReference>
<comment type="subcellular location">
    <subcellularLocation>
        <location evidence="1">Cell membrane</location>
        <topology evidence="1">Multi-pass membrane protein</topology>
    </subcellularLocation>
</comment>
<feature type="transmembrane region" description="Helical" evidence="10">
    <location>
        <begin position="144"/>
        <end position="164"/>
    </location>
</feature>
<dbReference type="CDD" id="cd04590">
    <property type="entry name" value="CBS_pair_CorC_HlyC_assoc"/>
    <property type="match status" value="1"/>
</dbReference>
<dbReference type="Gene3D" id="3.30.465.10">
    <property type="match status" value="1"/>
</dbReference>
<keyword evidence="3" id="KW-1003">Cell membrane</keyword>
<sequence>MCNNLDPEPSQYFLLLHSNYGIVIAVSLLLISLLLVIVYSAAEVAYFSISKSDYEEIDSFQKVKKSLQKILAQPIRLQSTITTGIILGKVLFLLALSGIKFLWLDTVFIPEISWLIYLISGILILVCFGELISRFYAYEKNEVFIIKSIWFIEISNLILSPVTYPFRQIGKWLKVSFDEEENSFSVEELSQALEMTDYSHTSEEEQKILEGIANFGSTEAYQVMTPRIDVFALEQSEPFHEILPKITEQGYSRIPVYEDNIDHIVGILFVKDLIPYLDKKVFAWKSVIREAYFIPESKKLDDLLIDFQSSKKHLAIVVNEFGDTSGIITLEDVLEEIIGEISDEFDEEEIEYTQINASEYLFDGKISLKDFYRIIDADGDIFENSRNEAESLAGFLIELSDRFPNVGEIIDFEEYQFIITESDNRKISKVKVIINQDENYKTNE</sequence>
<dbReference type="InterPro" id="IPR000644">
    <property type="entry name" value="CBS_dom"/>
</dbReference>
<dbReference type="EMBL" id="NIPO01000001">
    <property type="protein sequence ID" value="PJR03784.1"/>
    <property type="molecule type" value="Genomic_DNA"/>
</dbReference>
<dbReference type="FunFam" id="3.10.580.10:FF:000002">
    <property type="entry name" value="Magnesium/cobalt efflux protein CorC"/>
    <property type="match status" value="1"/>
</dbReference>
<keyword evidence="8 10" id="KW-0472">Membrane</keyword>
<dbReference type="OrthoDB" id="9798188at2"/>
<dbReference type="Pfam" id="PF03471">
    <property type="entry name" value="CorC_HlyC"/>
    <property type="match status" value="1"/>
</dbReference>
<dbReference type="Proteomes" id="UP000231960">
    <property type="component" value="Unassembled WGS sequence"/>
</dbReference>
<dbReference type="PROSITE" id="PS51371">
    <property type="entry name" value="CBS"/>
    <property type="match status" value="2"/>
</dbReference>
<evidence type="ECO:0000256" key="4">
    <source>
        <dbReference type="ARBA" id="ARBA00022692"/>
    </source>
</evidence>
<dbReference type="SMART" id="SM01091">
    <property type="entry name" value="CorC_HlyC"/>
    <property type="match status" value="1"/>
</dbReference>
<evidence type="ECO:0000256" key="2">
    <source>
        <dbReference type="ARBA" id="ARBA00006337"/>
    </source>
</evidence>
<gene>
    <name evidence="12" type="ORF">CDL10_04030</name>
</gene>
<dbReference type="Pfam" id="PF01595">
    <property type="entry name" value="CNNM"/>
    <property type="match status" value="1"/>
</dbReference>
<feature type="transmembrane region" description="Helical" evidence="10">
    <location>
        <begin position="81"/>
        <end position="102"/>
    </location>
</feature>
<dbReference type="PANTHER" id="PTHR22777">
    <property type="entry name" value="HEMOLYSIN-RELATED"/>
    <property type="match status" value="1"/>
</dbReference>
<evidence type="ECO:0000259" key="11">
    <source>
        <dbReference type="PROSITE" id="PS51371"/>
    </source>
</evidence>
<evidence type="ECO:0000256" key="9">
    <source>
        <dbReference type="PROSITE-ProRule" id="PRU00703"/>
    </source>
</evidence>
<dbReference type="InterPro" id="IPR044751">
    <property type="entry name" value="Ion_transp-like_CBS"/>
</dbReference>
<reference evidence="12 13" key="1">
    <citation type="submission" date="2017-06" db="EMBL/GenBank/DDBJ databases">
        <title>Description of Avrilella dinanensis gen. nov. sp. nov.</title>
        <authorList>
            <person name="Leyer C."/>
            <person name="Sassi M."/>
            <person name="Minet J."/>
            <person name="Kayal S."/>
            <person name="Cattoir V."/>
        </authorList>
    </citation>
    <scope>NUCLEOTIDE SEQUENCE [LARGE SCALE GENOMIC DNA]</scope>
    <source>
        <strain evidence="12 13">UR159</strain>
    </source>
</reference>
<dbReference type="GO" id="GO:0050660">
    <property type="term" value="F:flavin adenine dinucleotide binding"/>
    <property type="evidence" value="ECO:0007669"/>
    <property type="project" value="InterPro"/>
</dbReference>
<dbReference type="GO" id="GO:0005886">
    <property type="term" value="C:plasma membrane"/>
    <property type="evidence" value="ECO:0007669"/>
    <property type="project" value="UniProtKB-SubCell"/>
</dbReference>
<comment type="caution">
    <text evidence="12">The sequence shown here is derived from an EMBL/GenBank/DDBJ whole genome shotgun (WGS) entry which is preliminary data.</text>
</comment>
<evidence type="ECO:0000256" key="5">
    <source>
        <dbReference type="ARBA" id="ARBA00022737"/>
    </source>
</evidence>
<protein>
    <recommendedName>
        <fullName evidence="11">CBS domain-containing protein</fullName>
    </recommendedName>
</protein>
<evidence type="ECO:0000256" key="1">
    <source>
        <dbReference type="ARBA" id="ARBA00004651"/>
    </source>
</evidence>
<dbReference type="InterPro" id="IPR016169">
    <property type="entry name" value="FAD-bd_PCMH_sub2"/>
</dbReference>
<dbReference type="Pfam" id="PF00571">
    <property type="entry name" value="CBS"/>
    <property type="match status" value="2"/>
</dbReference>
<keyword evidence="7 9" id="KW-0129">CBS domain</keyword>
<keyword evidence="4 10" id="KW-0812">Transmembrane</keyword>
<dbReference type="InterPro" id="IPR036318">
    <property type="entry name" value="FAD-bd_PCMH-like_sf"/>
</dbReference>
<keyword evidence="6 10" id="KW-1133">Transmembrane helix</keyword>
<evidence type="ECO:0000313" key="13">
    <source>
        <dbReference type="Proteomes" id="UP000231960"/>
    </source>
</evidence>
<evidence type="ECO:0000256" key="10">
    <source>
        <dbReference type="SAM" id="Phobius"/>
    </source>
</evidence>
<feature type="transmembrane region" description="Helical" evidence="10">
    <location>
        <begin position="114"/>
        <end position="132"/>
    </location>
</feature>
<proteinExistence type="inferred from homology"/>
<dbReference type="InterPro" id="IPR046342">
    <property type="entry name" value="CBS_dom_sf"/>
</dbReference>
<accession>A0A2M9R4J0</accession>
<dbReference type="SUPFAM" id="SSF54631">
    <property type="entry name" value="CBS-domain pair"/>
    <property type="match status" value="1"/>
</dbReference>
<feature type="transmembrane region" description="Helical" evidence="10">
    <location>
        <begin position="20"/>
        <end position="42"/>
    </location>
</feature>
<dbReference type="InterPro" id="IPR005170">
    <property type="entry name" value="Transptr-assoc_dom"/>
</dbReference>
<evidence type="ECO:0000256" key="7">
    <source>
        <dbReference type="ARBA" id="ARBA00023122"/>
    </source>
</evidence>
<feature type="domain" description="CBS" evidence="11">
    <location>
        <begin position="287"/>
        <end position="344"/>
    </location>
</feature>
<feature type="domain" description="CBS" evidence="11">
    <location>
        <begin position="224"/>
        <end position="286"/>
    </location>
</feature>